<dbReference type="Pfam" id="PF03372">
    <property type="entry name" value="Exo_endo_phos"/>
    <property type="match status" value="1"/>
</dbReference>
<keyword evidence="1" id="KW-0175">Coiled coil</keyword>
<dbReference type="InterPro" id="IPR000477">
    <property type="entry name" value="RT_dom"/>
</dbReference>
<proteinExistence type="predicted"/>
<feature type="domain" description="Reverse transcriptase" evidence="3">
    <location>
        <begin position="831"/>
        <end position="1085"/>
    </location>
</feature>
<evidence type="ECO:0000256" key="2">
    <source>
        <dbReference type="SAM" id="MobiDB-lite"/>
    </source>
</evidence>
<feature type="coiled-coil region" evidence="1">
    <location>
        <begin position="42"/>
        <end position="107"/>
    </location>
</feature>
<evidence type="ECO:0000313" key="4">
    <source>
        <dbReference type="EMBL" id="VDI22611.1"/>
    </source>
</evidence>
<dbReference type="InterPro" id="IPR036691">
    <property type="entry name" value="Endo/exonu/phosph_ase_sf"/>
</dbReference>
<dbReference type="InterPro" id="IPR005135">
    <property type="entry name" value="Endo/exonuclease/phosphatase"/>
</dbReference>
<dbReference type="GO" id="GO:0003824">
    <property type="term" value="F:catalytic activity"/>
    <property type="evidence" value="ECO:0007669"/>
    <property type="project" value="InterPro"/>
</dbReference>
<keyword evidence="5" id="KW-1185">Reference proteome</keyword>
<comment type="caution">
    <text evidence="4">The sequence shown here is derived from an EMBL/GenBank/DDBJ whole genome shotgun (WGS) entry which is preliminary data.</text>
</comment>
<name>A0A8B6DMS5_MYTGA</name>
<dbReference type="PROSITE" id="PS50878">
    <property type="entry name" value="RT_POL"/>
    <property type="match status" value="1"/>
</dbReference>
<feature type="compositionally biased region" description="Low complexity" evidence="2">
    <location>
        <begin position="7"/>
        <end position="20"/>
    </location>
</feature>
<dbReference type="OrthoDB" id="6195937at2759"/>
<feature type="region of interest" description="Disordered" evidence="2">
    <location>
        <begin position="1"/>
        <end position="40"/>
    </location>
</feature>
<accession>A0A8B6DMS5</accession>
<sequence length="1200" mass="136685">SANNLYTPIISTTQSSPSTSLNNNPAKQQVLPDRLPDPSTKLKDLRQLEQRLKKKEEQLKIKEAMMNDDLKDKEKILERLFKAENRNFELEQTIKTLNRRISILEVQPTQQVKETNSQQQSNCTHNSTDELIIGVRDKVTRFVLSKIDNELDKLLSNNDQTKENPTVVTDFVEPISNNSKVDQPISRNHENISLTPAAKAVHCENNQPYMKQQHFNTSYINNSDVNHVQYSSSPTQMSQNIEVQHSDRDQFRTNPYLQQFKPNVPPHQNLATSRPNCKKRTKLPNHLNDTINSTQKNSQIVDSVNSVDICHKTVRFLTFNCKNISTCGPFFTEATKKFDICLIQEHWLFNCQLNLLNELNENLIGIGKSVDDRDPLPPSHMPRGYGGVAILWKKELNHLITPLSIGNERIQCVEMKGSTNKLLLVSLYMPCRSSNNSTAEFQECIDVLYEIIQTFGLTHVIMIGGDFNENLLVTSNNKRSKYVSEFINECKLKTQNVGKTFIHSNGSDCTSIDYILYPEHFSDNILHLRRLEITSNISDHYPVCANIKFSYSLKTNQDIKSNNGQTVHKIDWQKIDKALYKQVLSDEIDKCDYTVSDPLEIDKAVTNINNAVSRALTSIVPPPKGKKRKPKLKFMTHNIYLAIKAKKNAFCEWKFNGRPEIITNPLFLNKKQTTYELRKLCRIENAKFRITERQQLVDARTMDSKLFFQLIKKQRGKLNRFIDELQVGESNLKGDNNILGGWKTHFENLAKESNPMNFDQDYFQLVDAEYHQIIQICLVAYKHEEVTTDELQNALNKLNRNKSADIFGITAECLLFGGEKLDSILLKVINASFQHCHISNNLKIGTLTPIFKNKGDISNSKNYRGITITPSMSKIIETILKLRINPNILEDQNPLQRGFTKNTAPLIASLIMEEFKRESKDLNKPTIYGMLDAKSAFDVVRHTNLIRKLYHLGISEQCILMIDNLYKDATSKIKWKGNTSDAFNIEQGVRQGGTLSADLYKVYVNQLLNNFVESKLGGKIGSISCCAPTCADDIAIVGNNPFDIQVLINMAYDYSQREGYLLQPEKSVILPIKTNSKVTFTEHTWLMNNNPMPIVTKTPHIGIQRDATDSAGSTIEANLKKARRSLYSLMHTGLHGENGLDPISAISMLQTFIFPIMFYGLEILLPTGKNIDLISKQYKRIIKQILSLPVNVADPAKQFT</sequence>
<dbReference type="Pfam" id="PF00078">
    <property type="entry name" value="RVT_1"/>
    <property type="match status" value="1"/>
</dbReference>
<dbReference type="PANTHER" id="PTHR19446">
    <property type="entry name" value="REVERSE TRANSCRIPTASES"/>
    <property type="match status" value="1"/>
</dbReference>
<evidence type="ECO:0000256" key="1">
    <source>
        <dbReference type="SAM" id="Coils"/>
    </source>
</evidence>
<feature type="non-terminal residue" evidence="4">
    <location>
        <position position="1"/>
    </location>
</feature>
<organism evidence="4 5">
    <name type="scientific">Mytilus galloprovincialis</name>
    <name type="common">Mediterranean mussel</name>
    <dbReference type="NCBI Taxonomy" id="29158"/>
    <lineage>
        <taxon>Eukaryota</taxon>
        <taxon>Metazoa</taxon>
        <taxon>Spiralia</taxon>
        <taxon>Lophotrochozoa</taxon>
        <taxon>Mollusca</taxon>
        <taxon>Bivalvia</taxon>
        <taxon>Autobranchia</taxon>
        <taxon>Pteriomorphia</taxon>
        <taxon>Mytilida</taxon>
        <taxon>Mytiloidea</taxon>
        <taxon>Mytilidae</taxon>
        <taxon>Mytilinae</taxon>
        <taxon>Mytilus</taxon>
    </lineage>
</organism>
<gene>
    <name evidence="4" type="ORF">MGAL_10B041686</name>
</gene>
<dbReference type="InterPro" id="IPR043502">
    <property type="entry name" value="DNA/RNA_pol_sf"/>
</dbReference>
<dbReference type="Proteomes" id="UP000596742">
    <property type="component" value="Unassembled WGS sequence"/>
</dbReference>
<evidence type="ECO:0000313" key="5">
    <source>
        <dbReference type="Proteomes" id="UP000596742"/>
    </source>
</evidence>
<protein>
    <recommendedName>
        <fullName evidence="3">Reverse transcriptase domain-containing protein</fullName>
    </recommendedName>
</protein>
<dbReference type="EMBL" id="UYJE01003810">
    <property type="protein sequence ID" value="VDI22611.1"/>
    <property type="molecule type" value="Genomic_DNA"/>
</dbReference>
<dbReference type="SUPFAM" id="SSF56672">
    <property type="entry name" value="DNA/RNA polymerases"/>
    <property type="match status" value="1"/>
</dbReference>
<evidence type="ECO:0000259" key="3">
    <source>
        <dbReference type="PROSITE" id="PS50878"/>
    </source>
</evidence>
<reference evidence="4" key="1">
    <citation type="submission" date="2018-11" db="EMBL/GenBank/DDBJ databases">
        <authorList>
            <person name="Alioto T."/>
            <person name="Alioto T."/>
        </authorList>
    </citation>
    <scope>NUCLEOTIDE SEQUENCE</scope>
</reference>
<dbReference type="SUPFAM" id="SSF56219">
    <property type="entry name" value="DNase I-like"/>
    <property type="match status" value="1"/>
</dbReference>
<dbReference type="Gene3D" id="3.60.10.10">
    <property type="entry name" value="Endonuclease/exonuclease/phosphatase"/>
    <property type="match status" value="1"/>
</dbReference>
<dbReference type="AlphaFoldDB" id="A0A8B6DMS5"/>